<proteinExistence type="predicted"/>
<dbReference type="STRING" id="407821.A0A087U3R1"/>
<evidence type="ECO:0000313" key="3">
    <source>
        <dbReference type="Proteomes" id="UP000054359"/>
    </source>
</evidence>
<gene>
    <name evidence="2" type="ORF">X975_26622</name>
</gene>
<dbReference type="AlphaFoldDB" id="A0A087U3R1"/>
<protein>
    <submittedName>
        <fullName evidence="2">Speckle-type POZ protein B</fullName>
    </submittedName>
</protein>
<dbReference type="PANTHER" id="PTHR24413">
    <property type="entry name" value="SPECKLE-TYPE POZ PROTEIN"/>
    <property type="match status" value="1"/>
</dbReference>
<feature type="non-terminal residue" evidence="2">
    <location>
        <position position="209"/>
    </location>
</feature>
<dbReference type="Gene3D" id="1.25.40.420">
    <property type="match status" value="1"/>
</dbReference>
<keyword evidence="3" id="KW-1185">Reference proteome</keyword>
<dbReference type="InterPro" id="IPR000210">
    <property type="entry name" value="BTB/POZ_dom"/>
</dbReference>
<dbReference type="EMBL" id="KK118026">
    <property type="protein sequence ID" value="KFM72000.1"/>
    <property type="molecule type" value="Genomic_DNA"/>
</dbReference>
<dbReference type="OMA" id="DLHWHLG"/>
<accession>A0A087U3R1</accession>
<dbReference type="Proteomes" id="UP000054359">
    <property type="component" value="Unassembled WGS sequence"/>
</dbReference>
<dbReference type="Gene3D" id="3.30.710.10">
    <property type="entry name" value="Potassium Channel Kv1.1, Chain A"/>
    <property type="match status" value="1"/>
</dbReference>
<name>A0A087U3R1_STEMI</name>
<reference evidence="2 3" key="1">
    <citation type="submission" date="2013-11" db="EMBL/GenBank/DDBJ databases">
        <title>Genome sequencing of Stegodyphus mimosarum.</title>
        <authorList>
            <person name="Bechsgaard J."/>
        </authorList>
    </citation>
    <scope>NUCLEOTIDE SEQUENCE [LARGE SCALE GENOMIC DNA]</scope>
</reference>
<dbReference type="Pfam" id="PF00651">
    <property type="entry name" value="BTB"/>
    <property type="match status" value="1"/>
</dbReference>
<dbReference type="SUPFAM" id="SSF54695">
    <property type="entry name" value="POZ domain"/>
    <property type="match status" value="1"/>
</dbReference>
<sequence>MLLKCEFSFANQDCFSKTAESSFAVVSSITCPNFNKDLRNLYKNGTSSDVNIVVGSKTFRAHKSVLCARSSVFARMFKTKMSESVKNEVEISDIEADIMDEFLLFIYTGNTEDTLSVTAERLYVAADKYDVPALKKMCSSFLQSNLSVNNVCNVLQLASIHSDEDLYKSVFQFSSVHPEEVFSRDEWKNISKDDVWVKLLLDVVVHKKR</sequence>
<dbReference type="SMART" id="SM00225">
    <property type="entry name" value="BTB"/>
    <property type="match status" value="1"/>
</dbReference>
<dbReference type="OrthoDB" id="6429284at2759"/>
<organism evidence="2 3">
    <name type="scientific">Stegodyphus mimosarum</name>
    <name type="common">African social velvet spider</name>
    <dbReference type="NCBI Taxonomy" id="407821"/>
    <lineage>
        <taxon>Eukaryota</taxon>
        <taxon>Metazoa</taxon>
        <taxon>Ecdysozoa</taxon>
        <taxon>Arthropoda</taxon>
        <taxon>Chelicerata</taxon>
        <taxon>Arachnida</taxon>
        <taxon>Araneae</taxon>
        <taxon>Araneomorphae</taxon>
        <taxon>Entelegynae</taxon>
        <taxon>Eresoidea</taxon>
        <taxon>Eresidae</taxon>
        <taxon>Stegodyphus</taxon>
    </lineage>
</organism>
<dbReference type="InterPro" id="IPR011333">
    <property type="entry name" value="SKP1/BTB/POZ_sf"/>
</dbReference>
<dbReference type="PROSITE" id="PS50097">
    <property type="entry name" value="BTB"/>
    <property type="match status" value="1"/>
</dbReference>
<evidence type="ECO:0000259" key="1">
    <source>
        <dbReference type="PROSITE" id="PS50097"/>
    </source>
</evidence>
<dbReference type="FunFam" id="3.30.710.10:FF:000159">
    <property type="entry name" value="Speckle-type POZ protein B"/>
    <property type="match status" value="1"/>
</dbReference>
<feature type="domain" description="BTB" evidence="1">
    <location>
        <begin position="48"/>
        <end position="115"/>
    </location>
</feature>
<evidence type="ECO:0000313" key="2">
    <source>
        <dbReference type="EMBL" id="KFM72000.1"/>
    </source>
</evidence>